<dbReference type="Proteomes" id="UP000006813">
    <property type="component" value="Unassembled WGS sequence"/>
</dbReference>
<proteinExistence type="predicted"/>
<evidence type="ECO:0000313" key="2">
    <source>
        <dbReference type="EMBL" id="EHB08987.1"/>
    </source>
</evidence>
<name>G5BI76_HETGA</name>
<evidence type="ECO:0000313" key="3">
    <source>
        <dbReference type="Proteomes" id="UP000006813"/>
    </source>
</evidence>
<feature type="region of interest" description="Disordered" evidence="1">
    <location>
        <begin position="1"/>
        <end position="53"/>
    </location>
</feature>
<protein>
    <submittedName>
        <fullName evidence="2">Uncharacterized protein</fullName>
    </submittedName>
</protein>
<dbReference type="InParanoid" id="G5BI76"/>
<reference evidence="2 3" key="1">
    <citation type="journal article" date="2011" name="Nature">
        <title>Genome sequencing reveals insights into physiology and longevity of the naked mole rat.</title>
        <authorList>
            <person name="Kim E.B."/>
            <person name="Fang X."/>
            <person name="Fushan A.A."/>
            <person name="Huang Z."/>
            <person name="Lobanov A.V."/>
            <person name="Han L."/>
            <person name="Marino S.M."/>
            <person name="Sun X."/>
            <person name="Turanov A.A."/>
            <person name="Yang P."/>
            <person name="Yim S.H."/>
            <person name="Zhao X."/>
            <person name="Kasaikina M.V."/>
            <person name="Stoletzki N."/>
            <person name="Peng C."/>
            <person name="Polak P."/>
            <person name="Xiong Z."/>
            <person name="Kiezun A."/>
            <person name="Zhu Y."/>
            <person name="Chen Y."/>
            <person name="Kryukov G.V."/>
            <person name="Zhang Q."/>
            <person name="Peshkin L."/>
            <person name="Yang L."/>
            <person name="Bronson R.T."/>
            <person name="Buffenstein R."/>
            <person name="Wang B."/>
            <person name="Han C."/>
            <person name="Li Q."/>
            <person name="Chen L."/>
            <person name="Zhao W."/>
            <person name="Sunyaev S.R."/>
            <person name="Park T.J."/>
            <person name="Zhang G."/>
            <person name="Wang J."/>
            <person name="Gladyshev V.N."/>
        </authorList>
    </citation>
    <scope>NUCLEOTIDE SEQUENCE [LARGE SCALE GENOMIC DNA]</scope>
</reference>
<evidence type="ECO:0000256" key="1">
    <source>
        <dbReference type="SAM" id="MobiDB-lite"/>
    </source>
</evidence>
<organism evidence="2 3">
    <name type="scientific">Heterocephalus glaber</name>
    <name type="common">Naked mole rat</name>
    <dbReference type="NCBI Taxonomy" id="10181"/>
    <lineage>
        <taxon>Eukaryota</taxon>
        <taxon>Metazoa</taxon>
        <taxon>Chordata</taxon>
        <taxon>Craniata</taxon>
        <taxon>Vertebrata</taxon>
        <taxon>Euteleostomi</taxon>
        <taxon>Mammalia</taxon>
        <taxon>Eutheria</taxon>
        <taxon>Euarchontoglires</taxon>
        <taxon>Glires</taxon>
        <taxon>Rodentia</taxon>
        <taxon>Hystricomorpha</taxon>
        <taxon>Bathyergidae</taxon>
        <taxon>Heterocephalus</taxon>
    </lineage>
</organism>
<dbReference type="EMBL" id="JH170413">
    <property type="protein sequence ID" value="EHB08987.1"/>
    <property type="molecule type" value="Genomic_DNA"/>
</dbReference>
<gene>
    <name evidence="2" type="ORF">GW7_16881</name>
</gene>
<sequence>MAVAGPQRTERFSVLFEPNSGVEDPTRAGGRGQGRRRGREESEESSEARPGATARALLAVHQGSGGERGAGTASLAFLVSPHGSRLGWLSRTWSSCSEDGCAGRGLSGF</sequence>
<accession>G5BI76</accession>
<dbReference type="AlphaFoldDB" id="G5BI76"/>